<feature type="compositionally biased region" description="Polar residues" evidence="1">
    <location>
        <begin position="1"/>
        <end position="21"/>
    </location>
</feature>
<organism evidence="3 4">
    <name type="scientific">Phrynocephalus forsythii</name>
    <dbReference type="NCBI Taxonomy" id="171643"/>
    <lineage>
        <taxon>Eukaryota</taxon>
        <taxon>Metazoa</taxon>
        <taxon>Chordata</taxon>
        <taxon>Craniata</taxon>
        <taxon>Vertebrata</taxon>
        <taxon>Euteleostomi</taxon>
        <taxon>Lepidosauria</taxon>
        <taxon>Squamata</taxon>
        <taxon>Bifurcata</taxon>
        <taxon>Unidentata</taxon>
        <taxon>Episquamata</taxon>
        <taxon>Toxicofera</taxon>
        <taxon>Iguania</taxon>
        <taxon>Acrodonta</taxon>
        <taxon>Agamidae</taxon>
        <taxon>Agaminae</taxon>
        <taxon>Phrynocephalus</taxon>
    </lineage>
</organism>
<evidence type="ECO:0000313" key="4">
    <source>
        <dbReference type="Proteomes" id="UP001142489"/>
    </source>
</evidence>
<comment type="caution">
    <text evidence="3">The sequence shown here is derived from an EMBL/GenBank/DDBJ whole genome shotgun (WGS) entry which is preliminary data.</text>
</comment>
<keyword evidence="4" id="KW-1185">Reference proteome</keyword>
<feature type="compositionally biased region" description="Acidic residues" evidence="1">
    <location>
        <begin position="301"/>
        <end position="313"/>
    </location>
</feature>
<dbReference type="OrthoDB" id="5946061at2759"/>
<gene>
    <name evidence="3" type="ORF">JRQ81_017495</name>
</gene>
<dbReference type="PANTHER" id="PTHR28474">
    <property type="entry name" value="TRANSMEMBRANE PROTEIN 72"/>
    <property type="match status" value="1"/>
</dbReference>
<feature type="transmembrane region" description="Helical" evidence="2">
    <location>
        <begin position="122"/>
        <end position="142"/>
    </location>
</feature>
<feature type="region of interest" description="Disordered" evidence="1">
    <location>
        <begin position="300"/>
        <end position="335"/>
    </location>
</feature>
<dbReference type="PANTHER" id="PTHR28474:SF1">
    <property type="entry name" value="TRANSMEMBRANE PROTEIN 72"/>
    <property type="match status" value="1"/>
</dbReference>
<dbReference type="Pfam" id="PF16054">
    <property type="entry name" value="TMEM72"/>
    <property type="match status" value="1"/>
</dbReference>
<feature type="transmembrane region" description="Helical" evidence="2">
    <location>
        <begin position="185"/>
        <end position="206"/>
    </location>
</feature>
<evidence type="ECO:0000256" key="1">
    <source>
        <dbReference type="SAM" id="MobiDB-lite"/>
    </source>
</evidence>
<proteinExistence type="predicted"/>
<dbReference type="EMBL" id="JAPFRF010000008">
    <property type="protein sequence ID" value="KAJ7324475.1"/>
    <property type="molecule type" value="Genomic_DNA"/>
</dbReference>
<keyword evidence="2" id="KW-0472">Membrane</keyword>
<evidence type="ECO:0000256" key="2">
    <source>
        <dbReference type="SAM" id="Phobius"/>
    </source>
</evidence>
<evidence type="ECO:0008006" key="5">
    <source>
        <dbReference type="Google" id="ProtNLM"/>
    </source>
</evidence>
<evidence type="ECO:0000313" key="3">
    <source>
        <dbReference type="EMBL" id="KAJ7324475.1"/>
    </source>
</evidence>
<sequence>MVSRRTTSQVSDQYRQSQCNSKDTKTQMADVPQDLRLGSMNDVSLTRSWALCCEAQRHLRTDIQRTGVSQKTLKTKGFLVNMSQVTFWNVLEYFCRLLGISTGAVLLGVGTDTLLQGQFKSLGTYLLISGAAVSACEVAYFVSLLVTCSSTKQIPVNSALGGQAASCGTKGNDNRRYKLAPSGSVLSVSGGGGTMLVLTGLAYFVLSKQQKETRANGEEQGRTAYNTAVSVTGRDDPGQTYLFCKAAERGRGSSFAGYLRNFFKGGKEQGAVVNPSSTLSEGKQRCFEDKVVDLILSVREDPEEPESLAEESTSDTAPSSLPSCDAPPNRSKSRQLLLPSGLSKRLSSFFYRICISLKALWLSMAKVCKQKSGLMLQYNNPHSSLFHPTCFPKMDCKKSLGDTAEQDIPDVCA</sequence>
<accession>A0A9Q1B0J5</accession>
<dbReference type="InterPro" id="IPR032055">
    <property type="entry name" value="TMEM72"/>
</dbReference>
<dbReference type="AlphaFoldDB" id="A0A9Q1B0J5"/>
<keyword evidence="2" id="KW-1133">Transmembrane helix</keyword>
<keyword evidence="2" id="KW-0812">Transmembrane</keyword>
<reference evidence="3" key="1">
    <citation type="journal article" date="2023" name="DNA Res.">
        <title>Chromosome-level genome assembly of Phrynocephalus forsythii using third-generation DNA sequencing and Hi-C analysis.</title>
        <authorList>
            <person name="Qi Y."/>
            <person name="Zhao W."/>
            <person name="Zhao Y."/>
            <person name="Niu C."/>
            <person name="Cao S."/>
            <person name="Zhang Y."/>
        </authorList>
    </citation>
    <scope>NUCLEOTIDE SEQUENCE</scope>
    <source>
        <tissue evidence="3">Muscle</tissue>
    </source>
</reference>
<feature type="transmembrane region" description="Helical" evidence="2">
    <location>
        <begin position="90"/>
        <end position="110"/>
    </location>
</feature>
<feature type="region of interest" description="Disordered" evidence="1">
    <location>
        <begin position="1"/>
        <end position="27"/>
    </location>
</feature>
<name>A0A9Q1B0J5_9SAUR</name>
<protein>
    <recommendedName>
        <fullName evidence="5">Transmembrane protein</fullName>
    </recommendedName>
</protein>
<dbReference type="Proteomes" id="UP001142489">
    <property type="component" value="Unassembled WGS sequence"/>
</dbReference>